<feature type="transmembrane region" description="Helical" evidence="1">
    <location>
        <begin position="89"/>
        <end position="107"/>
    </location>
</feature>
<evidence type="ECO:0000313" key="3">
    <source>
        <dbReference type="Proteomes" id="UP000187185"/>
    </source>
</evidence>
<dbReference type="Proteomes" id="UP000187185">
    <property type="component" value="Chromosome"/>
</dbReference>
<feature type="transmembrane region" description="Helical" evidence="1">
    <location>
        <begin position="38"/>
        <end position="59"/>
    </location>
</feature>
<evidence type="ECO:0000313" key="2">
    <source>
        <dbReference type="EMBL" id="APZ35725.1"/>
    </source>
</evidence>
<reference evidence="2 3" key="1">
    <citation type="submission" date="2016-12" db="EMBL/GenBank/DDBJ databases">
        <title>Complete genome sequence of Microbacterium aurum KACC 15219.</title>
        <authorList>
            <person name="Jung Y."/>
            <person name="Shin J.-H."/>
            <person name="Lee Y.-J."/>
            <person name="Yi H."/>
            <person name="Bahn Y.-S."/>
            <person name="Kim J.F."/>
            <person name="Lee D.-W."/>
        </authorList>
    </citation>
    <scope>NUCLEOTIDE SEQUENCE [LARGE SCALE GENOMIC DNA]</scope>
    <source>
        <strain evidence="2 3">KACC 15219</strain>
    </source>
</reference>
<feature type="transmembrane region" description="Helical" evidence="1">
    <location>
        <begin position="7"/>
        <end position="32"/>
    </location>
</feature>
<protein>
    <submittedName>
        <fullName evidence="2">Uncharacterized protein</fullName>
    </submittedName>
</protein>
<dbReference type="EMBL" id="CP018762">
    <property type="protein sequence ID" value="APZ35725.1"/>
    <property type="molecule type" value="Genomic_DNA"/>
</dbReference>
<keyword evidence="1" id="KW-0472">Membrane</keyword>
<evidence type="ECO:0000256" key="1">
    <source>
        <dbReference type="SAM" id="Phobius"/>
    </source>
</evidence>
<keyword evidence="3" id="KW-1185">Reference proteome</keyword>
<sequence length="117" mass="12381">MAGTRPFGVTLVAIIAWINGAWDILVGIFSILPGGTSIWAGPFLIVFGIITILVSLGLFGGRNWARVLTAILFVLNLLGAVALLFQGQIWQGIGGAILPVIGLALLFSERANAFFRS</sequence>
<feature type="transmembrane region" description="Helical" evidence="1">
    <location>
        <begin position="64"/>
        <end position="83"/>
    </location>
</feature>
<keyword evidence="1" id="KW-0812">Transmembrane</keyword>
<dbReference type="KEGG" id="maur:BOH66_03780"/>
<accession>A0A1P8UCF6</accession>
<name>A0A1P8UCF6_9MICO</name>
<dbReference type="OrthoDB" id="4981655at2"/>
<keyword evidence="1" id="KW-1133">Transmembrane helix</keyword>
<proteinExistence type="predicted"/>
<dbReference type="STRING" id="36805.BOH66_03780"/>
<dbReference type="AlphaFoldDB" id="A0A1P8UCF6"/>
<gene>
    <name evidence="2" type="ORF">BOH66_03780</name>
</gene>
<dbReference type="RefSeq" id="WP_076692077.1">
    <property type="nucleotide sequence ID" value="NZ_CP018762.1"/>
</dbReference>
<organism evidence="2 3">
    <name type="scientific">Microbacterium aurum</name>
    <dbReference type="NCBI Taxonomy" id="36805"/>
    <lineage>
        <taxon>Bacteria</taxon>
        <taxon>Bacillati</taxon>
        <taxon>Actinomycetota</taxon>
        <taxon>Actinomycetes</taxon>
        <taxon>Micrococcales</taxon>
        <taxon>Microbacteriaceae</taxon>
        <taxon>Microbacterium</taxon>
    </lineage>
</organism>